<accession>A0A1J4KZR3</accession>
<gene>
    <name evidence="1" type="ORF">TRFO_14428</name>
</gene>
<dbReference type="SUPFAM" id="SSF48452">
    <property type="entry name" value="TPR-like"/>
    <property type="match status" value="1"/>
</dbReference>
<dbReference type="AlphaFoldDB" id="A0A1J4KZR3"/>
<dbReference type="RefSeq" id="XP_068368221.1">
    <property type="nucleotide sequence ID" value="XM_068497810.1"/>
</dbReference>
<dbReference type="InterPro" id="IPR019734">
    <property type="entry name" value="TPR_rpt"/>
</dbReference>
<dbReference type="Proteomes" id="UP000179807">
    <property type="component" value="Unassembled WGS sequence"/>
</dbReference>
<evidence type="ECO:0000313" key="2">
    <source>
        <dbReference type="Proteomes" id="UP000179807"/>
    </source>
</evidence>
<comment type="caution">
    <text evidence="1">The sequence shown here is derived from an EMBL/GenBank/DDBJ whole genome shotgun (WGS) entry which is preliminary data.</text>
</comment>
<dbReference type="EMBL" id="MLAK01000272">
    <property type="protein sequence ID" value="OHT15085.1"/>
    <property type="molecule type" value="Genomic_DNA"/>
</dbReference>
<keyword evidence="2" id="KW-1185">Reference proteome</keyword>
<dbReference type="GeneID" id="94832514"/>
<dbReference type="VEuPathDB" id="TrichDB:TRFO_14428"/>
<dbReference type="Gene3D" id="1.25.40.10">
    <property type="entry name" value="Tetratricopeptide repeat domain"/>
    <property type="match status" value="1"/>
</dbReference>
<reference evidence="1" key="1">
    <citation type="submission" date="2016-10" db="EMBL/GenBank/DDBJ databases">
        <authorList>
            <person name="Benchimol M."/>
            <person name="Almeida L.G."/>
            <person name="Vasconcelos A.T."/>
            <person name="Perreira-Neves A."/>
            <person name="Rosa I.A."/>
            <person name="Tasca T."/>
            <person name="Bogo M.R."/>
            <person name="de Souza W."/>
        </authorList>
    </citation>
    <scope>NUCLEOTIDE SEQUENCE [LARGE SCALE GENOMIC DNA]</scope>
    <source>
        <strain evidence="1">K</strain>
    </source>
</reference>
<dbReference type="InterPro" id="IPR011990">
    <property type="entry name" value="TPR-like_helical_dom_sf"/>
</dbReference>
<evidence type="ECO:0000313" key="1">
    <source>
        <dbReference type="EMBL" id="OHT15085.1"/>
    </source>
</evidence>
<proteinExistence type="predicted"/>
<protein>
    <recommendedName>
        <fullName evidence="3">Tetratricopeptide repeat protein</fullName>
    </recommendedName>
</protein>
<organism evidence="1 2">
    <name type="scientific">Tritrichomonas foetus</name>
    <dbReference type="NCBI Taxonomy" id="1144522"/>
    <lineage>
        <taxon>Eukaryota</taxon>
        <taxon>Metamonada</taxon>
        <taxon>Parabasalia</taxon>
        <taxon>Tritrichomonadida</taxon>
        <taxon>Tritrichomonadidae</taxon>
        <taxon>Tritrichomonas</taxon>
    </lineage>
</organism>
<dbReference type="Pfam" id="PF13181">
    <property type="entry name" value="TPR_8"/>
    <property type="match status" value="1"/>
</dbReference>
<name>A0A1J4KZR3_9EUKA</name>
<sequence>MNHNPIHQFEKDRDLFHKNMIKRISDNKTLSEAFREIFNILFNYFDQNQINEALQAFHILIDPVHLFGFVSSKQDKDLFLTTENPFPPFDLFVICALLSLEGSEVDVQNRFYCLFEFHRNLLQILKSGKYETVWLNDLFEPQQKSVDEAISIENSRVIYLSELLVILYHSMPPNQLTPNFIDSFFIRGDEIETNDEFCSVIGRILLSNGEVDKAEEFFDKVNDDVFRKMNDAFKKFYQCNYAEAEKCFKEINDPIANVNRAAALVFLGKIEDAKNILKKAIEQEKSLRLIKSVNENLAFLKELTGEPSAVESDSNYNFPINSLSVRIPH</sequence>
<evidence type="ECO:0008006" key="3">
    <source>
        <dbReference type="Google" id="ProtNLM"/>
    </source>
</evidence>